<dbReference type="OrthoDB" id="9841792at2"/>
<dbReference type="Proteomes" id="UP000254792">
    <property type="component" value="Chromosome"/>
</dbReference>
<keyword evidence="1" id="KW-0812">Transmembrane</keyword>
<keyword evidence="1" id="KW-0472">Membrane</keyword>
<feature type="transmembrane region" description="Helical" evidence="1">
    <location>
        <begin position="150"/>
        <end position="171"/>
    </location>
</feature>
<accession>A0A345Z3N5</accession>
<dbReference type="RefSeq" id="WP_115558122.1">
    <property type="nucleotide sequence ID" value="NZ_CP031376.1"/>
</dbReference>
<gene>
    <name evidence="2" type="ORF">SALLE_v1c05400</name>
</gene>
<dbReference type="EMBL" id="CP031376">
    <property type="protein sequence ID" value="AXK51214.1"/>
    <property type="molecule type" value="Genomic_DNA"/>
</dbReference>
<feature type="transmembrane region" description="Helical" evidence="1">
    <location>
        <begin position="178"/>
        <end position="201"/>
    </location>
</feature>
<organism evidence="2 3">
    <name type="scientific">Spiroplasma alleghenense</name>
    <dbReference type="NCBI Taxonomy" id="216931"/>
    <lineage>
        <taxon>Bacteria</taxon>
        <taxon>Bacillati</taxon>
        <taxon>Mycoplasmatota</taxon>
        <taxon>Mollicutes</taxon>
        <taxon>Entomoplasmatales</taxon>
        <taxon>Spiroplasmataceae</taxon>
        <taxon>Spiroplasma</taxon>
    </lineage>
</organism>
<reference evidence="2 3" key="1">
    <citation type="submission" date="2018-07" db="EMBL/GenBank/DDBJ databases">
        <title>Complete genome sequence of Spiroplasma alleghenense PLHS-1 (ATCC 51752).</title>
        <authorList>
            <person name="Chou L."/>
            <person name="Lee T.-Y."/>
            <person name="Tsai Y.-M."/>
            <person name="Kuo C.-H."/>
        </authorList>
    </citation>
    <scope>NUCLEOTIDE SEQUENCE [LARGE SCALE GENOMIC DNA]</scope>
    <source>
        <strain evidence="2 3">PLHS-1</strain>
    </source>
</reference>
<name>A0A345Z3N5_9MOLU</name>
<dbReference type="KEGG" id="salx:SALLE_v1c05400"/>
<keyword evidence="1" id="KW-1133">Transmembrane helix</keyword>
<evidence type="ECO:0000313" key="3">
    <source>
        <dbReference type="Proteomes" id="UP000254792"/>
    </source>
</evidence>
<proteinExistence type="predicted"/>
<keyword evidence="3" id="KW-1185">Reference proteome</keyword>
<protein>
    <submittedName>
        <fullName evidence="2">Uncharacterized protein</fullName>
    </submittedName>
</protein>
<evidence type="ECO:0000256" key="1">
    <source>
        <dbReference type="SAM" id="Phobius"/>
    </source>
</evidence>
<sequence length="552" mass="65067">MKANNLYFKMFWHNFKTTIRKPIIIIIAVQIILSSLITSALFLFLLKSTSKPENQNIELALNIFAIKKFIQVLLFGILQIVLIVELFHNQIASGKINLELRSGKNKLVIYLEKFFVAFVFSVLILLSVMILDFSINYWSDYNFIYFYNLYSYLFYFFIVLAVMVITIFATMAFKYISALIISMTLTVLVSFSQISGFAYAFSNNTEKLEFTQRSVQANLELKMTFDFYQVLKKDKEFENFYNYFDSLFKYDESNFEKIFAMEEMGDEYPLIIKNINKTFENDNVYIFNFQDDPISALPFNSNYFFNYNNYLRYNFKKSLNYLIENYQGSESELDLLKFISTNFKLFEKIFLLNNNSKDFLIRASDNYQYKYNEQLWNYFNHNYGAVFSSWLILNFSNNVFNISNSLANYINDYNNQINKNLKNNLIFNPMAQLQNMSQGASGSLIIDGLISSFPFSILNYSLNNNFIKVNYSKSSESNLAEIINEKSDEGEGNSFWLDLQNNEAGYKSYYDLVDKLKEIHIVPFWSLYIFYYCFIIGIAIGSYFVFRKSIYN</sequence>
<feature type="transmembrane region" description="Helical" evidence="1">
    <location>
        <begin position="525"/>
        <end position="546"/>
    </location>
</feature>
<feature type="transmembrane region" description="Helical" evidence="1">
    <location>
        <begin position="107"/>
        <end position="130"/>
    </location>
</feature>
<feature type="transmembrane region" description="Helical" evidence="1">
    <location>
        <begin position="69"/>
        <end position="87"/>
    </location>
</feature>
<evidence type="ECO:0000313" key="2">
    <source>
        <dbReference type="EMBL" id="AXK51214.1"/>
    </source>
</evidence>
<feature type="transmembrane region" description="Helical" evidence="1">
    <location>
        <begin position="23"/>
        <end position="46"/>
    </location>
</feature>
<dbReference type="AlphaFoldDB" id="A0A345Z3N5"/>